<sequence>MSAFYISAAHKSSGKTTLSIGLVRALRNRGLSLQTFKKGPDYIDPIWLSSASGNACYNLDFYTQHRREITELFQQYSSGPQVTLVEGNKGLYDGMDLQGEDCNAAMAKLLGLPVILVINAKGITRGVAPLLLGYQAFDPDVKIAGVILNQVSGPRHEIKLRRVVEHYTDIPLLGAVAADPQMVIDERHLGLKPSNEQSQAEAKINYLAEVLERQIDIEQLLESTVRAQVQALPSNAVETVQPFAGLRIGYPADTAFGFYYPDDMQAMQRLGAELLPFDSLHDSHLPAVDGLFLGGGFPETAMVELEANQPLLTEIKAFIEAGGPVYAECGGLMLLCRTLTWQGKTCRMAAVIPADAVMHEKPQGRGYIRLRETGAMPWPGAKTDAAPIHAHEFHYSALQGLDLAACTFAYRVERGTGIDGEHDGYIYKNLLANYAHMRSVGGNRWVERFLSHVRSCSRAEAP</sequence>
<evidence type="ECO:0000256" key="3">
    <source>
        <dbReference type="ARBA" id="ARBA00022573"/>
    </source>
</evidence>
<evidence type="ECO:0000313" key="7">
    <source>
        <dbReference type="Proteomes" id="UP001056649"/>
    </source>
</evidence>
<feature type="domain" description="CobB/CobQ-like glutamine amidotransferase" evidence="5">
    <location>
        <begin position="247"/>
        <end position="437"/>
    </location>
</feature>
<reference evidence="6" key="1">
    <citation type="journal article" date="2022" name="Mol. Ecol. Resour.">
        <title>The complete and closed genome of the facultative generalist Candidatus Endoriftia persephone from deep-sea hydrothermal vents.</title>
        <authorList>
            <person name="de Oliveira A.L."/>
            <person name="Srivastava A."/>
            <person name="Espada-Hinojosa S."/>
            <person name="Bright M."/>
        </authorList>
    </citation>
    <scope>NUCLEOTIDE SEQUENCE</scope>
    <source>
        <strain evidence="6">Tica-EPR-9o50.N</strain>
    </source>
</reference>
<dbReference type="Pfam" id="PF13500">
    <property type="entry name" value="AAA_26"/>
    <property type="match status" value="1"/>
</dbReference>
<dbReference type="Gene3D" id="3.40.50.300">
    <property type="entry name" value="P-loop containing nucleotide triphosphate hydrolases"/>
    <property type="match status" value="1"/>
</dbReference>
<dbReference type="KEGG" id="eps:L0Y14_12125"/>
<dbReference type="PROSITE" id="PS51274">
    <property type="entry name" value="GATASE_COBBQ"/>
    <property type="match status" value="1"/>
</dbReference>
<dbReference type="PANTHER" id="PTHR43873">
    <property type="entry name" value="COBYRINATE A,C-DIAMIDE SYNTHASE"/>
    <property type="match status" value="1"/>
</dbReference>
<proteinExistence type="inferred from homology"/>
<dbReference type="EMBL" id="CP090569">
    <property type="protein sequence ID" value="USF86877.1"/>
    <property type="molecule type" value="Genomic_DNA"/>
</dbReference>
<dbReference type="Pfam" id="PF07685">
    <property type="entry name" value="GATase_3"/>
    <property type="match status" value="1"/>
</dbReference>
<protein>
    <submittedName>
        <fullName evidence="6">Cobyrinate a,c-diamide synthase</fullName>
    </submittedName>
</protein>
<dbReference type="NCBIfam" id="NF002204">
    <property type="entry name" value="PRK01077.1"/>
    <property type="match status" value="1"/>
</dbReference>
<keyword evidence="7" id="KW-1185">Reference proteome</keyword>
<dbReference type="InterPro" id="IPR011698">
    <property type="entry name" value="GATase_3"/>
</dbReference>
<evidence type="ECO:0000256" key="2">
    <source>
        <dbReference type="ARBA" id="ARBA00006205"/>
    </source>
</evidence>
<dbReference type="InterPro" id="IPR027417">
    <property type="entry name" value="P-loop_NTPase"/>
</dbReference>
<evidence type="ECO:0000256" key="1">
    <source>
        <dbReference type="ARBA" id="ARBA00004953"/>
    </source>
</evidence>
<dbReference type="GO" id="GO:0042242">
    <property type="term" value="F:cobyrinic acid a,c-diamide synthase activity"/>
    <property type="evidence" value="ECO:0007669"/>
    <property type="project" value="InterPro"/>
</dbReference>
<dbReference type="CDD" id="cd05388">
    <property type="entry name" value="CobB_N"/>
    <property type="match status" value="1"/>
</dbReference>
<keyword evidence="3" id="KW-0169">Cobalamin biosynthesis</keyword>
<evidence type="ECO:0000259" key="5">
    <source>
        <dbReference type="Pfam" id="PF07685"/>
    </source>
</evidence>
<gene>
    <name evidence="6" type="ORF">L0Y14_12125</name>
</gene>
<evidence type="ECO:0000313" key="6">
    <source>
        <dbReference type="EMBL" id="USF86877.1"/>
    </source>
</evidence>
<dbReference type="Proteomes" id="UP001056649">
    <property type="component" value="Chromosome"/>
</dbReference>
<dbReference type="AlphaFoldDB" id="A0A9J6ZVV4"/>
<dbReference type="InterPro" id="IPR029062">
    <property type="entry name" value="Class_I_gatase-like"/>
</dbReference>
<comment type="similarity">
    <text evidence="2">Belongs to the CobB/CobQ family. CobQ subfamily.</text>
</comment>
<dbReference type="SUPFAM" id="SSF52317">
    <property type="entry name" value="Class I glutamine amidotransferase-like"/>
    <property type="match status" value="1"/>
</dbReference>
<dbReference type="InterPro" id="IPR004484">
    <property type="entry name" value="CbiA/CobB_synth"/>
</dbReference>
<name>A0A9J6ZVV4_9GAMM</name>
<dbReference type="RefSeq" id="WP_006475269.1">
    <property type="nucleotide sequence ID" value="NZ_CP090569.1"/>
</dbReference>
<accession>A0A9J6ZVV4</accession>
<dbReference type="CDD" id="cd03130">
    <property type="entry name" value="GATase1_CobB"/>
    <property type="match status" value="1"/>
</dbReference>
<keyword evidence="4" id="KW-0315">Glutamine amidotransferase</keyword>
<dbReference type="Gene3D" id="3.40.50.880">
    <property type="match status" value="1"/>
</dbReference>
<dbReference type="PANTHER" id="PTHR43873:SF1">
    <property type="entry name" value="COBYRINATE A,C-DIAMIDE SYNTHASE"/>
    <property type="match status" value="1"/>
</dbReference>
<dbReference type="NCBIfam" id="TIGR00379">
    <property type="entry name" value="cobB"/>
    <property type="match status" value="1"/>
</dbReference>
<evidence type="ECO:0000256" key="4">
    <source>
        <dbReference type="ARBA" id="ARBA00022962"/>
    </source>
</evidence>
<comment type="pathway">
    <text evidence="1">Cofactor biosynthesis; adenosylcobalamin biosynthesis.</text>
</comment>
<dbReference type="SUPFAM" id="SSF52540">
    <property type="entry name" value="P-loop containing nucleoside triphosphate hydrolases"/>
    <property type="match status" value="1"/>
</dbReference>
<organism evidence="6 7">
    <name type="scientific">Candidatus Endoriftia persephonae</name>
    <dbReference type="NCBI Taxonomy" id="393765"/>
    <lineage>
        <taxon>Bacteria</taxon>
        <taxon>Pseudomonadati</taxon>
        <taxon>Pseudomonadota</taxon>
        <taxon>Gammaproteobacteria</taxon>
        <taxon>Chromatiales</taxon>
        <taxon>Sedimenticolaceae</taxon>
        <taxon>Candidatus Endoriftia</taxon>
    </lineage>
</organism>
<dbReference type="GO" id="GO:0009236">
    <property type="term" value="P:cobalamin biosynthetic process"/>
    <property type="evidence" value="ECO:0007669"/>
    <property type="project" value="UniProtKB-KW"/>
</dbReference>